<feature type="region of interest" description="Disordered" evidence="1">
    <location>
        <begin position="1"/>
        <end position="20"/>
    </location>
</feature>
<evidence type="ECO:0000313" key="2">
    <source>
        <dbReference type="EMBL" id="KAL0123468.1"/>
    </source>
</evidence>
<dbReference type="Proteomes" id="UP001430953">
    <property type="component" value="Unassembled WGS sequence"/>
</dbReference>
<proteinExistence type="predicted"/>
<evidence type="ECO:0000313" key="3">
    <source>
        <dbReference type="Proteomes" id="UP001430953"/>
    </source>
</evidence>
<evidence type="ECO:0000256" key="1">
    <source>
        <dbReference type="SAM" id="MobiDB-lite"/>
    </source>
</evidence>
<gene>
    <name evidence="2" type="ORF">PUN28_005760</name>
</gene>
<sequence>MKPFRSVSVPRAASLPERSGPAVRELVRRLETRCIPRAPLFARRTSTRESE</sequence>
<keyword evidence="3" id="KW-1185">Reference proteome</keyword>
<name>A0AAW2G7G6_9HYME</name>
<organism evidence="2 3">
    <name type="scientific">Cardiocondyla obscurior</name>
    <dbReference type="NCBI Taxonomy" id="286306"/>
    <lineage>
        <taxon>Eukaryota</taxon>
        <taxon>Metazoa</taxon>
        <taxon>Ecdysozoa</taxon>
        <taxon>Arthropoda</taxon>
        <taxon>Hexapoda</taxon>
        <taxon>Insecta</taxon>
        <taxon>Pterygota</taxon>
        <taxon>Neoptera</taxon>
        <taxon>Endopterygota</taxon>
        <taxon>Hymenoptera</taxon>
        <taxon>Apocrita</taxon>
        <taxon>Aculeata</taxon>
        <taxon>Formicoidea</taxon>
        <taxon>Formicidae</taxon>
        <taxon>Myrmicinae</taxon>
        <taxon>Cardiocondyla</taxon>
    </lineage>
</organism>
<comment type="caution">
    <text evidence="2">The sequence shown here is derived from an EMBL/GenBank/DDBJ whole genome shotgun (WGS) entry which is preliminary data.</text>
</comment>
<protein>
    <submittedName>
        <fullName evidence="2">Uncharacterized protein</fullName>
    </submittedName>
</protein>
<reference evidence="2 3" key="1">
    <citation type="submission" date="2023-03" db="EMBL/GenBank/DDBJ databases">
        <title>High recombination rates correlate with genetic variation in Cardiocondyla obscurior ants.</title>
        <authorList>
            <person name="Errbii M."/>
        </authorList>
    </citation>
    <scope>NUCLEOTIDE SEQUENCE [LARGE SCALE GENOMIC DNA]</scope>
    <source>
        <strain evidence="2">Alpha-2009</strain>
        <tissue evidence="2">Whole body</tissue>
    </source>
</reference>
<dbReference type="EMBL" id="JADYXP020000005">
    <property type="protein sequence ID" value="KAL0123468.1"/>
    <property type="molecule type" value="Genomic_DNA"/>
</dbReference>
<accession>A0AAW2G7G6</accession>
<dbReference type="AlphaFoldDB" id="A0AAW2G7G6"/>